<protein>
    <submittedName>
        <fullName evidence="2">Uncharacterized protein</fullName>
    </submittedName>
</protein>
<reference evidence="2" key="1">
    <citation type="submission" date="2021-02" db="EMBL/GenBank/DDBJ databases">
        <title>Natrosporangium hydrolyticum gen. nov., sp. nov, a haloalkaliphilic actinobacterium from a soda solonchak soil.</title>
        <authorList>
            <person name="Sorokin D.Y."/>
            <person name="Khijniak T.V."/>
            <person name="Zakharycheva A.P."/>
            <person name="Boueva O.V."/>
            <person name="Ariskina E.V."/>
            <person name="Hahnke R.L."/>
            <person name="Bunk B."/>
            <person name="Sproer C."/>
            <person name="Schumann P."/>
            <person name="Evtushenko L.I."/>
            <person name="Kublanov I.V."/>
        </authorList>
    </citation>
    <scope>NUCLEOTIDE SEQUENCE</scope>
    <source>
        <strain evidence="2">DSM 106523</strain>
    </source>
</reference>
<evidence type="ECO:0000313" key="3">
    <source>
        <dbReference type="Proteomes" id="UP000662857"/>
    </source>
</evidence>
<dbReference type="AlphaFoldDB" id="A0A895YP24"/>
<gene>
    <name evidence="2" type="ORF">JQS43_09390</name>
</gene>
<evidence type="ECO:0000256" key="1">
    <source>
        <dbReference type="SAM" id="MobiDB-lite"/>
    </source>
</evidence>
<dbReference type="KEGG" id="nhy:JQS43_09390"/>
<organism evidence="2 3">
    <name type="scientific">Natronosporangium hydrolyticum</name>
    <dbReference type="NCBI Taxonomy" id="2811111"/>
    <lineage>
        <taxon>Bacteria</taxon>
        <taxon>Bacillati</taxon>
        <taxon>Actinomycetota</taxon>
        <taxon>Actinomycetes</taxon>
        <taxon>Micromonosporales</taxon>
        <taxon>Micromonosporaceae</taxon>
        <taxon>Natronosporangium</taxon>
    </lineage>
</organism>
<accession>A0A895YP24</accession>
<dbReference type="Proteomes" id="UP000662857">
    <property type="component" value="Chromosome"/>
</dbReference>
<dbReference type="EMBL" id="CP070499">
    <property type="protein sequence ID" value="QSB16466.1"/>
    <property type="molecule type" value="Genomic_DNA"/>
</dbReference>
<sequence length="200" mass="21954">MALLTASLLVATSAACGDDTDDLPPAPASPAPQGTSEQEPVELELTAEEQDAVDEVRERFDEFMTAYVDVLTAGEGADIDTIFQVNRYAADQASIDVHEQIVDNFLADQVADGTLDWEFLEVVEVDFDRIVADRESPQIQLRYCLDATDWRVVERDGGATVTEPLGQHTALITGRYSEQRSDTGAQGWRIAGWDNEETPC</sequence>
<feature type="region of interest" description="Disordered" evidence="1">
    <location>
        <begin position="15"/>
        <end position="41"/>
    </location>
</feature>
<evidence type="ECO:0000313" key="2">
    <source>
        <dbReference type="EMBL" id="QSB16466.1"/>
    </source>
</evidence>
<proteinExistence type="predicted"/>
<dbReference type="RefSeq" id="WP_239678682.1">
    <property type="nucleotide sequence ID" value="NZ_CP070499.1"/>
</dbReference>
<keyword evidence="3" id="KW-1185">Reference proteome</keyword>
<name>A0A895YP24_9ACTN</name>